<keyword evidence="3" id="KW-1185">Reference proteome</keyword>
<proteinExistence type="predicted"/>
<organism evidence="2 3">
    <name type="scientific">Calocera cornea HHB12733</name>
    <dbReference type="NCBI Taxonomy" id="1353952"/>
    <lineage>
        <taxon>Eukaryota</taxon>
        <taxon>Fungi</taxon>
        <taxon>Dikarya</taxon>
        <taxon>Basidiomycota</taxon>
        <taxon>Agaricomycotina</taxon>
        <taxon>Dacrymycetes</taxon>
        <taxon>Dacrymycetales</taxon>
        <taxon>Dacrymycetaceae</taxon>
        <taxon>Calocera</taxon>
    </lineage>
</organism>
<accession>A0A165J124</accession>
<dbReference type="Proteomes" id="UP000076842">
    <property type="component" value="Unassembled WGS sequence"/>
</dbReference>
<sequence>MSVASAVDPVNSGGPGVLDVQFMNICKASAPGREAAWARLVSDSLLPTTKTIINSVVSSDVRQYDSLTSKMVDLMGEDWLSSICLLVDNAVLSKSLSIDSLTPGLRRLMGPSWISRVVGSATSVLSSSSDPHRNVAFDPVAEIASMSFSDDEDIASLVTAHNGSHSSSMPASTVLGSKPSSGVSDILVLPSIHAPTTVNLKGPSFSSFDDGVAHREKRRRLNKVSVPSYSNVPIVETDSTVGVPVSLSSLVLIVIASLISAVSTEGPPFGPDWCDKCIRKLLKQKKQSVASSALVQCSGSQKFSAKAGFGCDPCRVANLTCSLQRDAKIAALSTELVSSSFAKKKTLAAVNKRKTSSEPARSSSFLDSGNGHPLSGIATPYPAADILLQRASCIQAILEDGDFANDVIDSFMRSFCALASNLRAIESHLRLISYLLFSSWLRNHIASSSVGITSAFLFASELGPGVLAHEDITPTLSPFANLPLRAFKNPGSSLNAIQRSLVDPFTFTCSLPLPASGRKRQAPQYSGVFKRPFRGSAARCMQMGREDDDDDYKMDVDESDVDNDLADLLFQAVLRKLLVHAHHSTVIISRVRSIAKLAVQRVPFLGARGFALGKVPCSRSGTTVHAPIGRRHPTHQSVRHPFFGSGYSALRSTAPPFALSSGGTTHTQSTHPLFLSIGNTIDSVLMMDVASLLRQQLRTIASTALSLQQKNDELRALSSFIREETGNAVELTIALDTYRTQSEGIAAANDAMIPWHLPGRVIFVVVYLELKLAPVVDLPSVALFCYIFPLAYTSCAMDEFHIPNLISSIYAASDDENEWGMLSVYENLAAVVRMTMYDFGDSRCDFWPTVPERVKVFMGESWCTNTSAKYYNHVASMETAAASAFLVDQDLNTSTASAAPQSSDPQLTVQDDDGSDSPVLIKEEEFEASRKFVRSRNDESEDDGNDITQSPLSAYVNELLEADLRACLTSLNGREALIHPLAKVSLRSLVVYLRKQIRGAWGYLPSRCTDGNLLPDPPEYVRNTKFVRIRLPSDPLKCMIIALGADVRLSSIDKVVCYNVMPSNWHLAFINPFEEDNLPPGALHNLWCEQCDVGYSNDKMAGVPLGFRTHCGGPVIENEGGATASYFNVEYALIVEKLTAGAHTNSLYGFKTTRIASIPAQDGGMIDIVSALWKADYSTRMGDLRKLQRSLASVESVEPDTGVRFSDEVSGPRPSEIVNKLDPGSVGLMEEDVSAPYASVEDDILPIHYASSEAMPERYVDLIVQFQDELSLLAEELNSIRDQRPDIELDQLYVHYNKLELKAAEHLASHLMK</sequence>
<evidence type="ECO:0000313" key="2">
    <source>
        <dbReference type="EMBL" id="KZT61230.1"/>
    </source>
</evidence>
<dbReference type="InParanoid" id="A0A165J124"/>
<protein>
    <submittedName>
        <fullName evidence="2">Uncharacterized protein</fullName>
    </submittedName>
</protein>
<feature type="compositionally biased region" description="Polar residues" evidence="1">
    <location>
        <begin position="895"/>
        <end position="909"/>
    </location>
</feature>
<dbReference type="EMBL" id="KV423925">
    <property type="protein sequence ID" value="KZT61230.1"/>
    <property type="molecule type" value="Genomic_DNA"/>
</dbReference>
<name>A0A165J124_9BASI</name>
<evidence type="ECO:0000313" key="3">
    <source>
        <dbReference type="Proteomes" id="UP000076842"/>
    </source>
</evidence>
<gene>
    <name evidence="2" type="ORF">CALCODRAFT_528697</name>
</gene>
<feature type="region of interest" description="Disordered" evidence="1">
    <location>
        <begin position="895"/>
        <end position="916"/>
    </location>
</feature>
<reference evidence="2 3" key="1">
    <citation type="journal article" date="2016" name="Mol. Biol. Evol.">
        <title>Comparative Genomics of Early-Diverging Mushroom-Forming Fungi Provides Insights into the Origins of Lignocellulose Decay Capabilities.</title>
        <authorList>
            <person name="Nagy L.G."/>
            <person name="Riley R."/>
            <person name="Tritt A."/>
            <person name="Adam C."/>
            <person name="Daum C."/>
            <person name="Floudas D."/>
            <person name="Sun H."/>
            <person name="Yadav J.S."/>
            <person name="Pangilinan J."/>
            <person name="Larsson K.H."/>
            <person name="Matsuura K."/>
            <person name="Barry K."/>
            <person name="Labutti K."/>
            <person name="Kuo R."/>
            <person name="Ohm R.A."/>
            <person name="Bhattacharya S.S."/>
            <person name="Shirouzu T."/>
            <person name="Yoshinaga Y."/>
            <person name="Martin F.M."/>
            <person name="Grigoriev I.V."/>
            <person name="Hibbett D.S."/>
        </authorList>
    </citation>
    <scope>NUCLEOTIDE SEQUENCE [LARGE SCALE GENOMIC DNA]</scope>
    <source>
        <strain evidence="2 3">HHB12733</strain>
    </source>
</reference>
<evidence type="ECO:0000256" key="1">
    <source>
        <dbReference type="SAM" id="MobiDB-lite"/>
    </source>
</evidence>